<evidence type="ECO:0000313" key="1">
    <source>
        <dbReference type="EMBL" id="RKT59978.1"/>
    </source>
</evidence>
<gene>
    <name evidence="1" type="ORF">BC742_0907</name>
</gene>
<evidence type="ECO:0000313" key="2">
    <source>
        <dbReference type="Proteomes" id="UP000269493"/>
    </source>
</evidence>
<dbReference type="EMBL" id="RBXN01000002">
    <property type="protein sequence ID" value="RKT59978.1"/>
    <property type="molecule type" value="Genomic_DNA"/>
</dbReference>
<dbReference type="RefSeq" id="WP_022600430.1">
    <property type="nucleotide sequence ID" value="NZ_KI440783.1"/>
</dbReference>
<sequence>MKNLFYGIILLHLIFWVSCTGSPRSREVKEPESSAELLSDSDSLTTFDFGGNWAWSLNRNEIIVSMKILTDKDSVGYYIYTYYFGNRIEQGTVKLLSQEGRNAVLLVEYNDLRLWSAKFNATMLTDTTFFLTRQDHDGYYLEDSIVMKREYPKSNTAEIWRSMEEYQTKNEALKEKGVYLK</sequence>
<name>A0A495WJC7_9BACT</name>
<keyword evidence="2" id="KW-1185">Reference proteome</keyword>
<proteinExistence type="predicted"/>
<reference evidence="1 2" key="1">
    <citation type="submission" date="2018-10" db="EMBL/GenBank/DDBJ databases">
        <title>Genomic Encyclopedia of Archaeal and Bacterial Type Strains, Phase II (KMG-II): from individual species to whole genera.</title>
        <authorList>
            <person name="Goeker M."/>
        </authorList>
    </citation>
    <scope>NUCLEOTIDE SEQUENCE [LARGE SCALE GENOMIC DNA]</scope>
    <source>
        <strain evidence="1 2">NSB1</strain>
    </source>
</reference>
<organism evidence="1 2">
    <name type="scientific">Coprobacter fastidiosus NSB1 = JCM 33896</name>
    <dbReference type="NCBI Taxonomy" id="1349822"/>
    <lineage>
        <taxon>Bacteria</taxon>
        <taxon>Pseudomonadati</taxon>
        <taxon>Bacteroidota</taxon>
        <taxon>Bacteroidia</taxon>
        <taxon>Bacteroidales</taxon>
        <taxon>Barnesiellaceae</taxon>
        <taxon>Coprobacter</taxon>
    </lineage>
</organism>
<dbReference type="PROSITE" id="PS51257">
    <property type="entry name" value="PROKAR_LIPOPROTEIN"/>
    <property type="match status" value="1"/>
</dbReference>
<evidence type="ECO:0008006" key="3">
    <source>
        <dbReference type="Google" id="ProtNLM"/>
    </source>
</evidence>
<accession>A0A495WJC7</accession>
<dbReference type="Proteomes" id="UP000269493">
    <property type="component" value="Unassembled WGS sequence"/>
</dbReference>
<dbReference type="GeneID" id="92928462"/>
<protein>
    <recommendedName>
        <fullName evidence="3">Lipoprotein</fullName>
    </recommendedName>
</protein>
<comment type="caution">
    <text evidence="1">The sequence shown here is derived from an EMBL/GenBank/DDBJ whole genome shotgun (WGS) entry which is preliminary data.</text>
</comment>
<dbReference type="AlphaFoldDB" id="A0A495WJC7"/>